<comment type="caution">
    <text evidence="1">The sequence shown here is derived from an EMBL/GenBank/DDBJ whole genome shotgun (WGS) entry which is preliminary data.</text>
</comment>
<evidence type="ECO:0000313" key="2">
    <source>
        <dbReference type="Proteomes" id="UP001159363"/>
    </source>
</evidence>
<protein>
    <submittedName>
        <fullName evidence="1">Uncharacterized protein</fullName>
    </submittedName>
</protein>
<dbReference type="EMBL" id="JARBHB010000008">
    <property type="protein sequence ID" value="KAJ8878163.1"/>
    <property type="molecule type" value="Genomic_DNA"/>
</dbReference>
<reference evidence="1 2" key="1">
    <citation type="submission" date="2023-02" db="EMBL/GenBank/DDBJ databases">
        <title>LHISI_Scaffold_Assembly.</title>
        <authorList>
            <person name="Stuart O.P."/>
            <person name="Cleave R."/>
            <person name="Magrath M.J.L."/>
            <person name="Mikheyev A.S."/>
        </authorList>
    </citation>
    <scope>NUCLEOTIDE SEQUENCE [LARGE SCALE GENOMIC DNA]</scope>
    <source>
        <strain evidence="1">Daus_M_001</strain>
        <tissue evidence="1">Leg muscle</tissue>
    </source>
</reference>
<gene>
    <name evidence="1" type="ORF">PR048_022630</name>
</gene>
<evidence type="ECO:0000313" key="1">
    <source>
        <dbReference type="EMBL" id="KAJ8878163.1"/>
    </source>
</evidence>
<organism evidence="1 2">
    <name type="scientific">Dryococelus australis</name>
    <dbReference type="NCBI Taxonomy" id="614101"/>
    <lineage>
        <taxon>Eukaryota</taxon>
        <taxon>Metazoa</taxon>
        <taxon>Ecdysozoa</taxon>
        <taxon>Arthropoda</taxon>
        <taxon>Hexapoda</taxon>
        <taxon>Insecta</taxon>
        <taxon>Pterygota</taxon>
        <taxon>Neoptera</taxon>
        <taxon>Polyneoptera</taxon>
        <taxon>Phasmatodea</taxon>
        <taxon>Verophasmatodea</taxon>
        <taxon>Anareolatae</taxon>
        <taxon>Phasmatidae</taxon>
        <taxon>Eurycanthinae</taxon>
        <taxon>Dryococelus</taxon>
    </lineage>
</organism>
<keyword evidence="2" id="KW-1185">Reference proteome</keyword>
<dbReference type="Proteomes" id="UP001159363">
    <property type="component" value="Chromosome 7"/>
</dbReference>
<dbReference type="PANTHER" id="PTHR46518">
    <property type="entry name" value="COILED-COIL DOMAIN-CONTAINING PROTEIN 151"/>
    <property type="match status" value="1"/>
</dbReference>
<dbReference type="PANTHER" id="PTHR46518:SF1">
    <property type="entry name" value="OUTER DYNEIN ARM-DOCKING COMPLEX SUBUNIT 3"/>
    <property type="match status" value="1"/>
</dbReference>
<dbReference type="InterPro" id="IPR033192">
    <property type="entry name" value="ODAD3"/>
</dbReference>
<accession>A0ABQ9H1K5</accession>
<proteinExistence type="predicted"/>
<sequence>MVRMWLVGYAQQVCSLENQIHHVEMNMMEAEHIRKKYRAIRTSLLEDSVVFESSLRELEQSLIKQDQEIQNLKVQPE</sequence>
<name>A0ABQ9H1K5_9NEOP</name>